<dbReference type="KEGG" id="aplc:110985873"/>
<evidence type="ECO:0000313" key="9">
    <source>
        <dbReference type="RefSeq" id="XP_022102997.1"/>
    </source>
</evidence>
<dbReference type="Pfam" id="PF11705">
    <property type="entry name" value="RNA_pol_3_Rpc31"/>
    <property type="match status" value="1"/>
</dbReference>
<evidence type="ECO:0000313" key="8">
    <source>
        <dbReference type="RefSeq" id="XP_022102996.1"/>
    </source>
</evidence>
<name>A0A8B7ZDE8_ACAPL</name>
<dbReference type="PANTHER" id="PTHR15367:SF2">
    <property type="entry name" value="DNA-DIRECTED RNA POLYMERASE III SUBUNIT"/>
    <property type="match status" value="1"/>
</dbReference>
<dbReference type="OMA" id="KDLHAPF"/>
<dbReference type="GeneID" id="110985873"/>
<comment type="subunit">
    <text evidence="4">Component of the RNA polymerase III (Pol III) complex.</text>
</comment>
<protein>
    <recommendedName>
        <fullName evidence="4">DNA-directed RNA polymerase III subunit</fullName>
    </recommendedName>
</protein>
<dbReference type="PIRSF" id="PIRSF000777">
    <property type="entry name" value="RNA_polIII_C31"/>
    <property type="match status" value="1"/>
</dbReference>
<evidence type="ECO:0000313" key="7">
    <source>
        <dbReference type="RefSeq" id="XP_022102995.1"/>
    </source>
</evidence>
<feature type="compositionally biased region" description="Basic and acidic residues" evidence="5">
    <location>
        <begin position="156"/>
        <end position="170"/>
    </location>
</feature>
<dbReference type="AlphaFoldDB" id="A0A8B7ZDE8"/>
<evidence type="ECO:0000256" key="5">
    <source>
        <dbReference type="SAM" id="MobiDB-lite"/>
    </source>
</evidence>
<dbReference type="PANTHER" id="PTHR15367">
    <property type="entry name" value="DNA-DIRECTED RNA POLYMERASE III"/>
    <property type="match status" value="1"/>
</dbReference>
<feature type="region of interest" description="Disordered" evidence="5">
    <location>
        <begin position="23"/>
        <end position="47"/>
    </location>
</feature>
<dbReference type="RefSeq" id="XP_022102996.1">
    <property type="nucleotide sequence ID" value="XM_022247304.1"/>
</dbReference>
<feature type="compositionally biased region" description="Acidic residues" evidence="5">
    <location>
        <begin position="204"/>
        <end position="222"/>
    </location>
</feature>
<dbReference type="InterPro" id="IPR024661">
    <property type="entry name" value="RNA_pol_III_Rpc31"/>
</dbReference>
<comment type="subcellular location">
    <subcellularLocation>
        <location evidence="1 4">Nucleus</location>
    </subcellularLocation>
</comment>
<sequence>MAGRGRGRGRGGSTVAFTAEVLGLGRGDHLPPTTSQPPPLFPPLEFRPVPLPTGDEWDYMLLLKQEFRTTMKDSPYFIKPQDKKKDIERYSDKYRMSNNTDNTIGWTPDWKRLPKELKIRVRKPGEATRKVGMKPNLQAAKNVSKKDVEVVTQRLAELEQKETEAGSGDEKQDEEDEEEIDEEEYYDEEDQEEGTDYIMSYFDNGEDDVNDEDDGLDDGPIY</sequence>
<comment type="function">
    <text evidence="4">DNA-dependent RNA polymerase catalyzes the transcription of DNA into RNA using the four ribonucleoside triphosphates as substrates. Specific peripheric component of RNA polymerase III which synthesizes small RNAs, such as 5S rRNA and tRNAs.</text>
</comment>
<evidence type="ECO:0000256" key="4">
    <source>
        <dbReference type="PIRNR" id="PIRNR000777"/>
    </source>
</evidence>
<keyword evidence="6" id="KW-1185">Reference proteome</keyword>
<dbReference type="Proteomes" id="UP000694845">
    <property type="component" value="Unplaced"/>
</dbReference>
<evidence type="ECO:0000256" key="1">
    <source>
        <dbReference type="ARBA" id="ARBA00004123"/>
    </source>
</evidence>
<keyword evidence="3 4" id="KW-0539">Nucleus</keyword>
<dbReference type="GO" id="GO:0005666">
    <property type="term" value="C:RNA polymerase III complex"/>
    <property type="evidence" value="ECO:0007669"/>
    <property type="project" value="UniProtKB-UniRule"/>
</dbReference>
<comment type="similarity">
    <text evidence="2 4">Belongs to the eukaryotic RPC7 RNA polymerase subunit family.</text>
</comment>
<organism evidence="6 9">
    <name type="scientific">Acanthaster planci</name>
    <name type="common">Crown-of-thorns starfish</name>
    <dbReference type="NCBI Taxonomy" id="133434"/>
    <lineage>
        <taxon>Eukaryota</taxon>
        <taxon>Metazoa</taxon>
        <taxon>Echinodermata</taxon>
        <taxon>Eleutherozoa</taxon>
        <taxon>Asterozoa</taxon>
        <taxon>Asteroidea</taxon>
        <taxon>Valvatacea</taxon>
        <taxon>Valvatida</taxon>
        <taxon>Acanthasteridae</taxon>
        <taxon>Acanthaster</taxon>
    </lineage>
</organism>
<accession>A0A8B7ZDE8</accession>
<feature type="region of interest" description="Disordered" evidence="5">
    <location>
        <begin position="154"/>
        <end position="222"/>
    </location>
</feature>
<evidence type="ECO:0000313" key="6">
    <source>
        <dbReference type="Proteomes" id="UP000694845"/>
    </source>
</evidence>
<dbReference type="OrthoDB" id="5377312at2759"/>
<dbReference type="GO" id="GO:0006383">
    <property type="term" value="P:transcription by RNA polymerase III"/>
    <property type="evidence" value="ECO:0007669"/>
    <property type="project" value="UniProtKB-UniRule"/>
</dbReference>
<dbReference type="RefSeq" id="XP_022102995.1">
    <property type="nucleotide sequence ID" value="XM_022247303.1"/>
</dbReference>
<dbReference type="CTD" id="84265"/>
<reference evidence="7 8" key="1">
    <citation type="submission" date="2025-04" db="UniProtKB">
        <authorList>
            <consortium name="RefSeq"/>
        </authorList>
    </citation>
    <scope>IDENTIFICATION</scope>
</reference>
<feature type="compositionally biased region" description="Acidic residues" evidence="5">
    <location>
        <begin position="171"/>
        <end position="195"/>
    </location>
</feature>
<proteinExistence type="inferred from homology"/>
<evidence type="ECO:0000256" key="2">
    <source>
        <dbReference type="ARBA" id="ARBA00008352"/>
    </source>
</evidence>
<dbReference type="RefSeq" id="XP_022102997.1">
    <property type="nucleotide sequence ID" value="XM_022247305.1"/>
</dbReference>
<evidence type="ECO:0000256" key="3">
    <source>
        <dbReference type="ARBA" id="ARBA00023242"/>
    </source>
</evidence>
<gene>
    <name evidence="7 8 9" type="primary">LOC110985873</name>
</gene>